<feature type="domain" description="LUD" evidence="1">
    <location>
        <begin position="14"/>
        <end position="207"/>
    </location>
</feature>
<protein>
    <submittedName>
        <fullName evidence="2">YkgG family uncharacterized protein</fullName>
    </submittedName>
</protein>
<dbReference type="EMBL" id="SORI01000006">
    <property type="protein sequence ID" value="TDY61181.1"/>
    <property type="molecule type" value="Genomic_DNA"/>
</dbReference>
<dbReference type="OrthoDB" id="9809147at2"/>
<dbReference type="Pfam" id="PF02589">
    <property type="entry name" value="LUD_dom"/>
    <property type="match status" value="1"/>
</dbReference>
<dbReference type="InterPro" id="IPR037171">
    <property type="entry name" value="NagB/RpiA_transferase-like"/>
</dbReference>
<keyword evidence="3" id="KW-1185">Reference proteome</keyword>
<dbReference type="PANTHER" id="PTHR36179">
    <property type="entry name" value="LUD_DOM DOMAIN-CONTAINING PROTEIN"/>
    <property type="match status" value="1"/>
</dbReference>
<comment type="caution">
    <text evidence="2">The sequence shown here is derived from an EMBL/GenBank/DDBJ whole genome shotgun (WGS) entry which is preliminary data.</text>
</comment>
<dbReference type="InterPro" id="IPR003741">
    <property type="entry name" value="LUD_dom"/>
</dbReference>
<gene>
    <name evidence="2" type="ORF">C8D99_10636</name>
</gene>
<reference evidence="2 3" key="1">
    <citation type="submission" date="2019-03" db="EMBL/GenBank/DDBJ databases">
        <title>Genomic Encyclopedia of Type Strains, Phase IV (KMG-IV): sequencing the most valuable type-strain genomes for metagenomic binning, comparative biology and taxonomic classification.</title>
        <authorList>
            <person name="Goeker M."/>
        </authorList>
    </citation>
    <scope>NUCLEOTIDE SEQUENCE [LARGE SCALE GENOMIC DNA]</scope>
    <source>
        <strain evidence="2 3">DSM 25964</strain>
    </source>
</reference>
<organism evidence="2 3">
    <name type="scientific">Aminivibrio pyruvatiphilus</name>
    <dbReference type="NCBI Taxonomy" id="1005740"/>
    <lineage>
        <taxon>Bacteria</taxon>
        <taxon>Thermotogati</taxon>
        <taxon>Synergistota</taxon>
        <taxon>Synergistia</taxon>
        <taxon>Synergistales</taxon>
        <taxon>Aminobacteriaceae</taxon>
        <taxon>Aminivibrio</taxon>
    </lineage>
</organism>
<evidence type="ECO:0000313" key="3">
    <source>
        <dbReference type="Proteomes" id="UP000295066"/>
    </source>
</evidence>
<sequence length="213" mass="22852">MNEFTPWHNEALGKKVVESLKKNGFEAEYCPSAAEAAEKILALIPESASVGFGGSWTVKALGIQEKLAGKGNTILDHGAPGLSNEERQDVRKKQLTCDVFLSGTNAVTLDGKLVNTDGNGNRVAAMIFGPGKVIVVLGTNKIVKDLDAAEERIQMVAAPVNNKRIGLPNPCTQTGLCMNCQTETRICNVTTIISKRPRSTPFHVFVVGEELGF</sequence>
<accession>A0A4V3HGF7</accession>
<dbReference type="Gene3D" id="3.40.50.10420">
    <property type="entry name" value="NagB/RpiA/CoA transferase-like"/>
    <property type="match status" value="1"/>
</dbReference>
<evidence type="ECO:0000313" key="2">
    <source>
        <dbReference type="EMBL" id="TDY61181.1"/>
    </source>
</evidence>
<dbReference type="InterPro" id="IPR024185">
    <property type="entry name" value="FTHF_cligase-like_sf"/>
</dbReference>
<dbReference type="PIRSF" id="PIRSF020269">
    <property type="entry name" value="DUF1121"/>
    <property type="match status" value="1"/>
</dbReference>
<evidence type="ECO:0000259" key="1">
    <source>
        <dbReference type="Pfam" id="PF02589"/>
    </source>
</evidence>
<dbReference type="PANTHER" id="PTHR36179:SF2">
    <property type="entry name" value="LUD DOMAIN-CONTAINING PROTEIN"/>
    <property type="match status" value="1"/>
</dbReference>
<dbReference type="SUPFAM" id="SSF100950">
    <property type="entry name" value="NagB/RpiA/CoA transferase-like"/>
    <property type="match status" value="1"/>
</dbReference>
<dbReference type="Proteomes" id="UP000295066">
    <property type="component" value="Unassembled WGS sequence"/>
</dbReference>
<dbReference type="InterPro" id="IPR009501">
    <property type="entry name" value="UCP020269"/>
</dbReference>
<dbReference type="RefSeq" id="WP_133957234.1">
    <property type="nucleotide sequence ID" value="NZ_SORI01000006.1"/>
</dbReference>
<dbReference type="AlphaFoldDB" id="A0A4V3HGF7"/>
<proteinExistence type="predicted"/>
<name>A0A4V3HGF7_9BACT</name>